<keyword evidence="2" id="KW-1185">Reference proteome</keyword>
<proteinExistence type="predicted"/>
<sequence>MLTDDTIEGFQNQFVDKITQPPDSLLLHPLYLRLGHCLPASLPRPIREGTVKTIFAMVHHLGSTCKHWTFVRMRLVEKSVDHYDPWPGKAGFSEVMPLITGWQQRFLPESTFTFIQMPGPRQRESVSCGAHVLIALWYLLLGHSSLEDLESTDEDVRRDLAIIARRQDSNTKNISMSPSIPSMDPFIMINMAQVPDINVNSVLFTNITMRRPNIHREAGSSRSDSSRPTERQKLDDFFIALEKAREIARAIESEHPFENEPGLVPNAEKALQDAKDRVTQAVSHVQTCIKRCDTAEQAEAQERQRFDYIVTWAKQAMMIPPPPSGGDDITKDPEI</sequence>
<dbReference type="Gene3D" id="3.40.395.10">
    <property type="entry name" value="Adenoviral Proteinase, Chain A"/>
    <property type="match status" value="1"/>
</dbReference>
<dbReference type="SUPFAM" id="SSF54001">
    <property type="entry name" value="Cysteine proteinases"/>
    <property type="match status" value="1"/>
</dbReference>
<dbReference type="InterPro" id="IPR038765">
    <property type="entry name" value="Papain-like_cys_pep_sf"/>
</dbReference>
<evidence type="ECO:0000313" key="1">
    <source>
        <dbReference type="EMBL" id="KAK1658021.1"/>
    </source>
</evidence>
<comment type="caution">
    <text evidence="1">The sequence shown here is derived from an EMBL/GenBank/DDBJ whole genome shotgun (WGS) entry which is preliminary data.</text>
</comment>
<dbReference type="RefSeq" id="XP_060422785.1">
    <property type="nucleotide sequence ID" value="XM_060567391.1"/>
</dbReference>
<name>A0AAJ0EMZ5_9PEZI</name>
<protein>
    <recommendedName>
        <fullName evidence="3">Ubiquitin-like protease family profile domain-containing protein</fullName>
    </recommendedName>
</protein>
<dbReference type="Proteomes" id="UP001224890">
    <property type="component" value="Unassembled WGS sequence"/>
</dbReference>
<organism evidence="1 2">
    <name type="scientific">Colletotrichum godetiae</name>
    <dbReference type="NCBI Taxonomy" id="1209918"/>
    <lineage>
        <taxon>Eukaryota</taxon>
        <taxon>Fungi</taxon>
        <taxon>Dikarya</taxon>
        <taxon>Ascomycota</taxon>
        <taxon>Pezizomycotina</taxon>
        <taxon>Sordariomycetes</taxon>
        <taxon>Hypocreomycetidae</taxon>
        <taxon>Glomerellales</taxon>
        <taxon>Glomerellaceae</taxon>
        <taxon>Colletotrichum</taxon>
        <taxon>Colletotrichum acutatum species complex</taxon>
    </lineage>
</organism>
<accession>A0AAJ0EMZ5</accession>
<evidence type="ECO:0008006" key="3">
    <source>
        <dbReference type="Google" id="ProtNLM"/>
    </source>
</evidence>
<dbReference type="AlphaFoldDB" id="A0AAJ0EMZ5"/>
<gene>
    <name evidence="1" type="ORF">BDP55DRAFT_413750</name>
</gene>
<dbReference type="EMBL" id="JAHMHR010000080">
    <property type="protein sequence ID" value="KAK1658021.1"/>
    <property type="molecule type" value="Genomic_DNA"/>
</dbReference>
<reference evidence="1" key="1">
    <citation type="submission" date="2021-06" db="EMBL/GenBank/DDBJ databases">
        <title>Comparative genomics, transcriptomics and evolutionary studies reveal genomic signatures of adaptation to plant cell wall in hemibiotrophic fungi.</title>
        <authorList>
            <consortium name="DOE Joint Genome Institute"/>
            <person name="Baroncelli R."/>
            <person name="Diaz J.F."/>
            <person name="Benocci T."/>
            <person name="Peng M."/>
            <person name="Battaglia E."/>
            <person name="Haridas S."/>
            <person name="Andreopoulos W."/>
            <person name="Labutti K."/>
            <person name="Pangilinan J."/>
            <person name="Floch G.L."/>
            <person name="Makela M.R."/>
            <person name="Henrissat B."/>
            <person name="Grigoriev I.V."/>
            <person name="Crouch J.A."/>
            <person name="De Vries R.P."/>
            <person name="Sukno S.A."/>
            <person name="Thon M.R."/>
        </authorList>
    </citation>
    <scope>NUCLEOTIDE SEQUENCE</scope>
    <source>
        <strain evidence="1">CBS 193.32</strain>
    </source>
</reference>
<dbReference type="GeneID" id="85451917"/>
<evidence type="ECO:0000313" key="2">
    <source>
        <dbReference type="Proteomes" id="UP001224890"/>
    </source>
</evidence>